<accession>A0A1G4RMR6</accession>
<evidence type="ECO:0000313" key="3">
    <source>
        <dbReference type="Proteomes" id="UP000198601"/>
    </source>
</evidence>
<evidence type="ECO:0000259" key="1">
    <source>
        <dbReference type="Pfam" id="PF13274"/>
    </source>
</evidence>
<reference evidence="3" key="1">
    <citation type="submission" date="2016-10" db="EMBL/GenBank/DDBJ databases">
        <authorList>
            <person name="Varghese N."/>
            <person name="Submissions S."/>
        </authorList>
    </citation>
    <scope>NUCLEOTIDE SEQUENCE [LARGE SCALE GENOMIC DNA]</scope>
    <source>
        <strain evidence="3">CGMCC 1.8946</strain>
    </source>
</reference>
<feature type="domain" description="Antitoxin SocA-like Panacea" evidence="1">
    <location>
        <begin position="31"/>
        <end position="123"/>
    </location>
</feature>
<protein>
    <submittedName>
        <fullName evidence="2">Uncharacterized phage-associated protein</fullName>
    </submittedName>
</protein>
<organism evidence="2 3">
    <name type="scientific">Paenibacillus tianmuensis</name>
    <dbReference type="NCBI Taxonomy" id="624147"/>
    <lineage>
        <taxon>Bacteria</taxon>
        <taxon>Bacillati</taxon>
        <taxon>Bacillota</taxon>
        <taxon>Bacilli</taxon>
        <taxon>Bacillales</taxon>
        <taxon>Paenibacillaceae</taxon>
        <taxon>Paenibacillus</taxon>
    </lineage>
</organism>
<name>A0A1G4RMR6_9BACL</name>
<dbReference type="RefSeq" id="WP_090672110.1">
    <property type="nucleotide sequence ID" value="NZ_FMTT01000016.1"/>
</dbReference>
<dbReference type="Pfam" id="PF13274">
    <property type="entry name" value="SocA_Panacea"/>
    <property type="match status" value="1"/>
</dbReference>
<sequence>MVAIKAEQLARWFIKKNYDAPRNSKEGNMKLQKLLYFSQLVHLAKYNEPLFEEDICAFENGSVVEKVRHLYQYSHTSFVNSAIVNDIHLSSEQLETLQTVESLFGDLSAWELSQLNHLHQSWKDSYKRSKSGGYSWKAQSVITLEQMRTNELDNMKEIIQAYETGSNLNEYRNSNGRKFYYDAQSIELNEELLSMLESFDGRDSAYTIYKDETVGLIIY</sequence>
<dbReference type="InterPro" id="IPR025272">
    <property type="entry name" value="SocA_Panacea"/>
</dbReference>
<dbReference type="Proteomes" id="UP000198601">
    <property type="component" value="Unassembled WGS sequence"/>
</dbReference>
<gene>
    <name evidence="2" type="ORF">SAMN04487970_1016103</name>
</gene>
<dbReference type="AlphaFoldDB" id="A0A1G4RMR6"/>
<proteinExistence type="predicted"/>
<dbReference type="EMBL" id="FMTT01000016">
    <property type="protein sequence ID" value="SCW57469.1"/>
    <property type="molecule type" value="Genomic_DNA"/>
</dbReference>
<evidence type="ECO:0000313" key="2">
    <source>
        <dbReference type="EMBL" id="SCW57469.1"/>
    </source>
</evidence>
<dbReference type="OrthoDB" id="9799173at2"/>
<keyword evidence="3" id="KW-1185">Reference proteome</keyword>